<accession>A0A1F5Z4Q4</accession>
<dbReference type="AlphaFoldDB" id="A0A1F5Z4Q4"/>
<evidence type="ECO:0008006" key="3">
    <source>
        <dbReference type="Google" id="ProtNLM"/>
    </source>
</evidence>
<dbReference type="Proteomes" id="UP000177354">
    <property type="component" value="Unassembled WGS sequence"/>
</dbReference>
<reference evidence="1 2" key="1">
    <citation type="journal article" date="2016" name="Nat. Commun.">
        <title>Thousands of microbial genomes shed light on interconnected biogeochemical processes in an aquifer system.</title>
        <authorList>
            <person name="Anantharaman K."/>
            <person name="Brown C.T."/>
            <person name="Hug L.A."/>
            <person name="Sharon I."/>
            <person name="Castelle C.J."/>
            <person name="Probst A.J."/>
            <person name="Thomas B.C."/>
            <person name="Singh A."/>
            <person name="Wilkins M.J."/>
            <person name="Karaoz U."/>
            <person name="Brodie E.L."/>
            <person name="Williams K.H."/>
            <person name="Hubbard S.S."/>
            <person name="Banfield J.F."/>
        </authorList>
    </citation>
    <scope>NUCLEOTIDE SEQUENCE [LARGE SCALE GENOMIC DNA]</scope>
</reference>
<evidence type="ECO:0000313" key="1">
    <source>
        <dbReference type="EMBL" id="OGG07157.1"/>
    </source>
</evidence>
<protein>
    <recommendedName>
        <fullName evidence="3">DUF4268 domain-containing protein</fullName>
    </recommendedName>
</protein>
<name>A0A1F5Z4Q4_9BACT</name>
<evidence type="ECO:0000313" key="2">
    <source>
        <dbReference type="Proteomes" id="UP000177354"/>
    </source>
</evidence>
<organism evidence="1 2">
    <name type="scientific">Candidatus Gottesmanbacteria bacterium RIFCSPHIGHO2_01_FULL_40_15</name>
    <dbReference type="NCBI Taxonomy" id="1798376"/>
    <lineage>
        <taxon>Bacteria</taxon>
        <taxon>Candidatus Gottesmaniibacteriota</taxon>
    </lineage>
</organism>
<gene>
    <name evidence="1" type="ORF">A2777_03380</name>
</gene>
<proteinExistence type="predicted"/>
<comment type="caution">
    <text evidence="1">The sequence shown here is derived from an EMBL/GenBank/DDBJ whole genome shotgun (WGS) entry which is preliminary data.</text>
</comment>
<sequence length="133" mass="15923">MFYALVDSAALKNPVVLNNYKQLKVTIQFEPQSSTSKYHYNFLMQFPNNVLDKAITGIQKEMLYSWYTFFWNDKVLNIVFDKKKFEISLPNGWNSSKIKEAQEFGRSQSIKEEYLNFKDYFKPYEDMVRKLIK</sequence>
<dbReference type="EMBL" id="MFJF01000011">
    <property type="protein sequence ID" value="OGG07157.1"/>
    <property type="molecule type" value="Genomic_DNA"/>
</dbReference>